<dbReference type="Proteomes" id="UP000282515">
    <property type="component" value="Unassembled WGS sequence"/>
</dbReference>
<evidence type="ECO:0000313" key="4">
    <source>
        <dbReference type="Proteomes" id="UP000282515"/>
    </source>
</evidence>
<keyword evidence="1" id="KW-0560">Oxidoreductase</keyword>
<name>A0A3L8PNK8_9ACTN</name>
<accession>A0A3L8PNK8</accession>
<sequence>MSARPVDPKRDPIRPGPTDSVTITFEGREYVGVRGQSVAGVLLANDVLDWRTSSTRHEPRGLFCGIGVCFDCVVTVDGQRDVRACQRTARDGAQVERQHDELPRRVEGAGS</sequence>
<organism evidence="3 4">
    <name type="scientific">Aeromicrobium phragmitis</name>
    <dbReference type="NCBI Taxonomy" id="2478914"/>
    <lineage>
        <taxon>Bacteria</taxon>
        <taxon>Bacillati</taxon>
        <taxon>Actinomycetota</taxon>
        <taxon>Actinomycetes</taxon>
        <taxon>Propionibacteriales</taxon>
        <taxon>Nocardioidaceae</taxon>
        <taxon>Aeromicrobium</taxon>
    </lineage>
</organism>
<dbReference type="GO" id="GO:0016491">
    <property type="term" value="F:oxidoreductase activity"/>
    <property type="evidence" value="ECO:0007669"/>
    <property type="project" value="UniProtKB-KW"/>
</dbReference>
<gene>
    <name evidence="3" type="ORF">D9V41_03900</name>
</gene>
<feature type="region of interest" description="Disordered" evidence="2">
    <location>
        <begin position="1"/>
        <end position="21"/>
    </location>
</feature>
<dbReference type="RefSeq" id="WP_121793222.1">
    <property type="nucleotide sequence ID" value="NZ_RDBF01000002.1"/>
</dbReference>
<feature type="compositionally biased region" description="Basic and acidic residues" evidence="2">
    <location>
        <begin position="1"/>
        <end position="13"/>
    </location>
</feature>
<dbReference type="AlphaFoldDB" id="A0A3L8PNK8"/>
<proteinExistence type="predicted"/>
<feature type="region of interest" description="Disordered" evidence="2">
    <location>
        <begin position="88"/>
        <end position="111"/>
    </location>
</feature>
<dbReference type="InterPro" id="IPR036010">
    <property type="entry name" value="2Fe-2S_ferredoxin-like_sf"/>
</dbReference>
<reference evidence="3 4" key="1">
    <citation type="submission" date="2018-10" db="EMBL/GenBank/DDBJ databases">
        <title>Aeromicrobium sp. 9W16Y-2 whole genome shotgun sequence.</title>
        <authorList>
            <person name="Li F."/>
        </authorList>
    </citation>
    <scope>NUCLEOTIDE SEQUENCE [LARGE SCALE GENOMIC DNA]</scope>
    <source>
        <strain evidence="3 4">9W16Y-2</strain>
    </source>
</reference>
<keyword evidence="4" id="KW-1185">Reference proteome</keyword>
<comment type="caution">
    <text evidence="3">The sequence shown here is derived from an EMBL/GenBank/DDBJ whole genome shotgun (WGS) entry which is preliminary data.</text>
</comment>
<dbReference type="Pfam" id="PF13510">
    <property type="entry name" value="Fer2_4"/>
    <property type="match status" value="1"/>
</dbReference>
<dbReference type="GO" id="GO:0051536">
    <property type="term" value="F:iron-sulfur cluster binding"/>
    <property type="evidence" value="ECO:0007669"/>
    <property type="project" value="InterPro"/>
</dbReference>
<dbReference type="OrthoDB" id="159930at2"/>
<protein>
    <submittedName>
        <fullName evidence="3">(2Fe-2S)-binding protein</fullName>
    </submittedName>
</protein>
<dbReference type="Gene3D" id="3.10.20.440">
    <property type="entry name" value="2Fe-2S iron-sulphur cluster binding domain, sarcosine oxidase, alpha subunit, N-terminal domain"/>
    <property type="match status" value="1"/>
</dbReference>
<evidence type="ECO:0000256" key="2">
    <source>
        <dbReference type="SAM" id="MobiDB-lite"/>
    </source>
</evidence>
<dbReference type="InterPro" id="IPR042204">
    <property type="entry name" value="2Fe-2S-bd_N"/>
</dbReference>
<dbReference type="EMBL" id="RDBF01000002">
    <property type="protein sequence ID" value="RLV56921.1"/>
    <property type="molecule type" value="Genomic_DNA"/>
</dbReference>
<dbReference type="SUPFAM" id="SSF54292">
    <property type="entry name" value="2Fe-2S ferredoxin-like"/>
    <property type="match status" value="1"/>
</dbReference>
<evidence type="ECO:0000313" key="3">
    <source>
        <dbReference type="EMBL" id="RLV56921.1"/>
    </source>
</evidence>
<evidence type="ECO:0000256" key="1">
    <source>
        <dbReference type="ARBA" id="ARBA00023002"/>
    </source>
</evidence>